<evidence type="ECO:0000313" key="1">
    <source>
        <dbReference type="EMBL" id="ACB74623.1"/>
    </source>
</evidence>
<keyword evidence="2" id="KW-1185">Reference proteome</keyword>
<protein>
    <submittedName>
        <fullName evidence="1">Uncharacterized protein</fullName>
    </submittedName>
</protein>
<dbReference type="KEGG" id="ote:Oter_1338"/>
<proteinExistence type="predicted"/>
<dbReference type="HOGENOM" id="CLU_1064919_0_0_0"/>
<name>B1ZRD6_OPITP</name>
<sequence length="261" mass="29146">MHDPSPESGWRGFWLLPKSFQQNPELEMTVFSEVTDLGRSLPTATPEEPVYYVGHNGGFTERGDHMGERPPAANYLGQVLRHALTTNGYQPATAQHPASLLLIFHWGSHHAMDREMRVMFPELSRRHFLERAKLVGGRRFESSVSRRISFGDFLTDHTADVEFLADQANLGVYFAVVSAYDLASHRQGRRQLVWRTSLTVNTSGVSMVDTLPALILTAAPSFGRDMRAPDVVCRRVRRGVVEYGPPVVVESDVSLATPSLD</sequence>
<dbReference type="STRING" id="452637.Oter_1338"/>
<accession>B1ZRD6</accession>
<dbReference type="Proteomes" id="UP000007013">
    <property type="component" value="Chromosome"/>
</dbReference>
<gene>
    <name evidence="1" type="ordered locus">Oter_1338</name>
</gene>
<dbReference type="AlphaFoldDB" id="B1ZRD6"/>
<evidence type="ECO:0000313" key="2">
    <source>
        <dbReference type="Proteomes" id="UP000007013"/>
    </source>
</evidence>
<organism evidence="1 2">
    <name type="scientific">Opitutus terrae (strain DSM 11246 / JCM 15787 / PB90-1)</name>
    <dbReference type="NCBI Taxonomy" id="452637"/>
    <lineage>
        <taxon>Bacteria</taxon>
        <taxon>Pseudomonadati</taxon>
        <taxon>Verrucomicrobiota</taxon>
        <taxon>Opitutia</taxon>
        <taxon>Opitutales</taxon>
        <taxon>Opitutaceae</taxon>
        <taxon>Opitutus</taxon>
    </lineage>
</organism>
<dbReference type="EMBL" id="CP001032">
    <property type="protein sequence ID" value="ACB74623.1"/>
    <property type="molecule type" value="Genomic_DNA"/>
</dbReference>
<reference evidence="1 2" key="1">
    <citation type="journal article" date="2011" name="J. Bacteriol.">
        <title>Genome sequence of the verrucomicrobium Opitutus terrae PB90-1, an abundant inhabitant of rice paddy soil ecosystems.</title>
        <authorList>
            <person name="van Passel M.W."/>
            <person name="Kant R."/>
            <person name="Palva A."/>
            <person name="Copeland A."/>
            <person name="Lucas S."/>
            <person name="Lapidus A."/>
            <person name="Glavina del Rio T."/>
            <person name="Pitluck S."/>
            <person name="Goltsman E."/>
            <person name="Clum A."/>
            <person name="Sun H."/>
            <person name="Schmutz J."/>
            <person name="Larimer F.W."/>
            <person name="Land M.L."/>
            <person name="Hauser L."/>
            <person name="Kyrpides N."/>
            <person name="Mikhailova N."/>
            <person name="Richardson P.P."/>
            <person name="Janssen P.H."/>
            <person name="de Vos W.M."/>
            <person name="Smidt H."/>
        </authorList>
    </citation>
    <scope>NUCLEOTIDE SEQUENCE [LARGE SCALE GENOMIC DNA]</scope>
    <source>
        <strain evidence="2">DSM 11246 / JCM 15787 / PB90-1</strain>
    </source>
</reference>